<dbReference type="PANTHER" id="PTHR10963">
    <property type="entry name" value="GLYCOSYL HYDROLASE-RELATED"/>
    <property type="match status" value="1"/>
</dbReference>
<evidence type="ECO:0000313" key="4">
    <source>
        <dbReference type="Proteomes" id="UP000054107"/>
    </source>
</evidence>
<evidence type="ECO:0000313" key="3">
    <source>
        <dbReference type="EMBL" id="CEP08116.1"/>
    </source>
</evidence>
<dbReference type="Gene3D" id="2.60.120.200">
    <property type="match status" value="1"/>
</dbReference>
<evidence type="ECO:0000259" key="2">
    <source>
        <dbReference type="PROSITE" id="PS51762"/>
    </source>
</evidence>
<name>A0A0B7MQ93_9FUNG</name>
<dbReference type="PANTHER" id="PTHR10963:SF24">
    <property type="entry name" value="GLYCOSIDASE C21B10.07-RELATED"/>
    <property type="match status" value="1"/>
</dbReference>
<sequence>MQLLVFISLILIALNQRVRCSSYTLQTEYSGESFFDNVDFYSGQDPLGGCVQYQDRANATSLGLAYVNDKNKVIIKPNNSTATPGGRPSVRVHSKQVYNGGLFLFDINHMPQGCGTWAAFWMVGPSWPDNGEIDILEGVNTQVTNGMTIYTAKECTMQGTRRFMTGTASASNSCDVSRAGQGCGIKDERTTSYGAGLNGNGGGVYAMRWEQTTGIQIWFFPRSDLPDDLAESQDDSTATATAPTMVDWGAPVADYPFGSNCNATLFKDMKIVINLTFCGRWAGNQKSYSGAGCPLDCTSYVKNTPHAFDEAYWDINSLRVYQKEY</sequence>
<protein>
    <recommendedName>
        <fullName evidence="2">GH16 domain-containing protein</fullName>
    </recommendedName>
</protein>
<dbReference type="InterPro" id="IPR000757">
    <property type="entry name" value="Beta-glucanase-like"/>
</dbReference>
<dbReference type="EMBL" id="LN719426">
    <property type="protein sequence ID" value="CEP08116.1"/>
    <property type="molecule type" value="Genomic_DNA"/>
</dbReference>
<feature type="signal peptide" evidence="1">
    <location>
        <begin position="1"/>
        <end position="20"/>
    </location>
</feature>
<dbReference type="AlphaFoldDB" id="A0A0B7MQ93"/>
<feature type="chain" id="PRO_5002120020" description="GH16 domain-containing protein" evidence="1">
    <location>
        <begin position="21"/>
        <end position="325"/>
    </location>
</feature>
<feature type="domain" description="GH16" evidence="2">
    <location>
        <begin position="16"/>
        <end position="290"/>
    </location>
</feature>
<evidence type="ECO:0000256" key="1">
    <source>
        <dbReference type="SAM" id="SignalP"/>
    </source>
</evidence>
<dbReference type="PROSITE" id="PS51762">
    <property type="entry name" value="GH16_2"/>
    <property type="match status" value="1"/>
</dbReference>
<keyword evidence="4" id="KW-1185">Reference proteome</keyword>
<organism evidence="3 4">
    <name type="scientific">Parasitella parasitica</name>
    <dbReference type="NCBI Taxonomy" id="35722"/>
    <lineage>
        <taxon>Eukaryota</taxon>
        <taxon>Fungi</taxon>
        <taxon>Fungi incertae sedis</taxon>
        <taxon>Mucoromycota</taxon>
        <taxon>Mucoromycotina</taxon>
        <taxon>Mucoromycetes</taxon>
        <taxon>Mucorales</taxon>
        <taxon>Mucorineae</taxon>
        <taxon>Mucoraceae</taxon>
        <taxon>Parasitella</taxon>
    </lineage>
</organism>
<dbReference type="Proteomes" id="UP000054107">
    <property type="component" value="Unassembled WGS sequence"/>
</dbReference>
<dbReference type="SUPFAM" id="SSF49899">
    <property type="entry name" value="Concanavalin A-like lectins/glucanases"/>
    <property type="match status" value="1"/>
</dbReference>
<dbReference type="InterPro" id="IPR050546">
    <property type="entry name" value="Glycosyl_Hydrlase_16"/>
</dbReference>
<dbReference type="GO" id="GO:0004553">
    <property type="term" value="F:hydrolase activity, hydrolyzing O-glycosyl compounds"/>
    <property type="evidence" value="ECO:0007669"/>
    <property type="project" value="InterPro"/>
</dbReference>
<dbReference type="CDD" id="cd02181">
    <property type="entry name" value="GH16_fungal_Lam16A_glucanase"/>
    <property type="match status" value="1"/>
</dbReference>
<dbReference type="STRING" id="35722.A0A0B7MQ93"/>
<dbReference type="GO" id="GO:0009251">
    <property type="term" value="P:glucan catabolic process"/>
    <property type="evidence" value="ECO:0007669"/>
    <property type="project" value="TreeGrafter"/>
</dbReference>
<accession>A0A0B7MQ93</accession>
<dbReference type="OrthoDB" id="192832at2759"/>
<gene>
    <name evidence="3" type="primary">PARPA_01425.1 scaffold 1359</name>
</gene>
<proteinExistence type="predicted"/>
<dbReference type="InterPro" id="IPR013320">
    <property type="entry name" value="ConA-like_dom_sf"/>
</dbReference>
<keyword evidence="1" id="KW-0732">Signal</keyword>
<dbReference type="Pfam" id="PF26113">
    <property type="entry name" value="GH16_XgeA"/>
    <property type="match status" value="1"/>
</dbReference>
<reference evidence="3 4" key="1">
    <citation type="submission" date="2014-09" db="EMBL/GenBank/DDBJ databases">
        <authorList>
            <person name="Ellenberger Sabrina"/>
        </authorList>
    </citation>
    <scope>NUCLEOTIDE SEQUENCE [LARGE SCALE GENOMIC DNA]</scope>
    <source>
        <strain evidence="3 4">CBS 412.66</strain>
    </source>
</reference>